<accession>A0A255ZGC2</accession>
<dbReference type="EMBL" id="NOXX01000221">
    <property type="protein sequence ID" value="OYQ40603.1"/>
    <property type="molecule type" value="Genomic_DNA"/>
</dbReference>
<sequence>MIAVVVNEKNSFNFKILYTMKKLILILVATLLFTTEFSFGQESNTFKTGTVLVTINKNTTKTVFDSYPKLEAGIAPAVEAAMRRVSPEAPCTTSMEVTVTATVEASAAVVGGSLSTSITATVTADCKDILNAVSRIKSQLEKLLR</sequence>
<evidence type="ECO:0000313" key="1">
    <source>
        <dbReference type="EMBL" id="OYQ40603.1"/>
    </source>
</evidence>
<reference evidence="1 2" key="1">
    <citation type="submission" date="2017-07" db="EMBL/GenBank/DDBJ databases">
        <title>Flavobacterium cyanobacteriorum sp. nov., isolated from cyanobacterial aggregates in a eutrophic lake.</title>
        <authorList>
            <person name="Cai H."/>
        </authorList>
    </citation>
    <scope>NUCLEOTIDE SEQUENCE [LARGE SCALE GENOMIC DNA]</scope>
    <source>
        <strain evidence="1 2">TH167</strain>
    </source>
</reference>
<comment type="caution">
    <text evidence="1">The sequence shown here is derived from an EMBL/GenBank/DDBJ whole genome shotgun (WGS) entry which is preliminary data.</text>
</comment>
<organism evidence="1 2">
    <name type="scientific">Flavobacterium aurantiibacter</name>
    <dbReference type="NCBI Taxonomy" id="2023067"/>
    <lineage>
        <taxon>Bacteria</taxon>
        <taxon>Pseudomonadati</taxon>
        <taxon>Bacteroidota</taxon>
        <taxon>Flavobacteriia</taxon>
        <taxon>Flavobacteriales</taxon>
        <taxon>Flavobacteriaceae</taxon>
        <taxon>Flavobacterium</taxon>
    </lineage>
</organism>
<evidence type="ECO:0000313" key="2">
    <source>
        <dbReference type="Proteomes" id="UP000216035"/>
    </source>
</evidence>
<keyword evidence="2" id="KW-1185">Reference proteome</keyword>
<protein>
    <submittedName>
        <fullName evidence="1">Uncharacterized protein</fullName>
    </submittedName>
</protein>
<dbReference type="AlphaFoldDB" id="A0A255ZGC2"/>
<name>A0A255ZGC2_9FLAO</name>
<gene>
    <name evidence="1" type="ORF">CHX27_13595</name>
</gene>
<proteinExistence type="predicted"/>
<dbReference type="Proteomes" id="UP000216035">
    <property type="component" value="Unassembled WGS sequence"/>
</dbReference>